<organism evidence="1 2">
    <name type="scientific">Eufriesea mexicana</name>
    <dbReference type="NCBI Taxonomy" id="516756"/>
    <lineage>
        <taxon>Eukaryota</taxon>
        <taxon>Metazoa</taxon>
        <taxon>Ecdysozoa</taxon>
        <taxon>Arthropoda</taxon>
        <taxon>Hexapoda</taxon>
        <taxon>Insecta</taxon>
        <taxon>Pterygota</taxon>
        <taxon>Neoptera</taxon>
        <taxon>Endopterygota</taxon>
        <taxon>Hymenoptera</taxon>
        <taxon>Apocrita</taxon>
        <taxon>Aculeata</taxon>
        <taxon>Apoidea</taxon>
        <taxon>Anthophila</taxon>
        <taxon>Apidae</taxon>
        <taxon>Eufriesea</taxon>
    </lineage>
</organism>
<accession>A0A310SBL8</accession>
<evidence type="ECO:0000313" key="2">
    <source>
        <dbReference type="Proteomes" id="UP000250275"/>
    </source>
</evidence>
<dbReference type="Proteomes" id="UP000250275">
    <property type="component" value="Unassembled WGS sequence"/>
</dbReference>
<gene>
    <name evidence="1" type="ORF">WN48_08619</name>
</gene>
<dbReference type="AlphaFoldDB" id="A0A310SBL8"/>
<name>A0A310SBL8_9HYME</name>
<dbReference type="EMBL" id="KQ814005">
    <property type="protein sequence ID" value="OAD46936.1"/>
    <property type="molecule type" value="Genomic_DNA"/>
</dbReference>
<sequence>MLADRRTAEIERDAILPRLMIGLISKTCLAGPALDIGILMCHGEHLFKGIRGFTVDLLSAANFGLRYVRSERVNAQAVIRARADSLPKVVRLTRDRSTVTRSVLERNRLRLRRLVCGGGPAPLRMCTSGHKFDTRSDVPHCTLVHTAALVDVKRLVIRGGGGGGGRGDISLISPLVCDGDACTGGCVNSWEDIGGFLRVTGDANRRASYIVRRPWLFPAQGLLRDVI</sequence>
<reference evidence="1 2" key="1">
    <citation type="submission" date="2015-07" db="EMBL/GenBank/DDBJ databases">
        <title>The genome of Eufriesea mexicana.</title>
        <authorList>
            <person name="Pan H."/>
            <person name="Kapheim K."/>
        </authorList>
    </citation>
    <scope>NUCLEOTIDE SEQUENCE [LARGE SCALE GENOMIC DNA]</scope>
    <source>
        <strain evidence="1">0111107269</strain>
        <tissue evidence="1">Whole body</tissue>
    </source>
</reference>
<protein>
    <submittedName>
        <fullName evidence="1">Uncharacterized protein</fullName>
    </submittedName>
</protein>
<keyword evidence="2" id="KW-1185">Reference proteome</keyword>
<evidence type="ECO:0000313" key="1">
    <source>
        <dbReference type="EMBL" id="OAD46936.1"/>
    </source>
</evidence>
<proteinExistence type="predicted"/>